<dbReference type="GO" id="GO:0015297">
    <property type="term" value="F:antiporter activity"/>
    <property type="evidence" value="ECO:0007669"/>
    <property type="project" value="InterPro"/>
</dbReference>
<feature type="transmembrane region" description="Helical" evidence="7">
    <location>
        <begin position="156"/>
        <end position="177"/>
    </location>
</feature>
<dbReference type="GO" id="GO:0005886">
    <property type="term" value="C:plasma membrane"/>
    <property type="evidence" value="ECO:0007669"/>
    <property type="project" value="UniProtKB-SubCell"/>
</dbReference>
<gene>
    <name evidence="8" type="ORF">MTUNDRAET4_2887</name>
</gene>
<keyword evidence="4 7" id="KW-0812">Transmembrane</keyword>
<evidence type="ECO:0000256" key="5">
    <source>
        <dbReference type="ARBA" id="ARBA00022989"/>
    </source>
</evidence>
<name>A0A4U8Z2X5_METTU</name>
<evidence type="ECO:0000256" key="6">
    <source>
        <dbReference type="ARBA" id="ARBA00023136"/>
    </source>
</evidence>
<evidence type="ECO:0000256" key="7">
    <source>
        <dbReference type="SAM" id="Phobius"/>
    </source>
</evidence>
<feature type="transmembrane region" description="Helical" evidence="7">
    <location>
        <begin position="81"/>
        <end position="103"/>
    </location>
</feature>
<dbReference type="PANTHER" id="PTHR43549:SF2">
    <property type="entry name" value="MULTIDRUG RESISTANCE PROTEIN NORM-RELATED"/>
    <property type="match status" value="1"/>
</dbReference>
<dbReference type="Proteomes" id="UP000294360">
    <property type="component" value="Chromosome"/>
</dbReference>
<dbReference type="InterPro" id="IPR002528">
    <property type="entry name" value="MATE_fam"/>
</dbReference>
<feature type="transmembrane region" description="Helical" evidence="7">
    <location>
        <begin position="183"/>
        <end position="204"/>
    </location>
</feature>
<keyword evidence="2" id="KW-0813">Transport</keyword>
<evidence type="ECO:0000256" key="4">
    <source>
        <dbReference type="ARBA" id="ARBA00022692"/>
    </source>
</evidence>
<dbReference type="PANTHER" id="PTHR43549">
    <property type="entry name" value="MULTIDRUG RESISTANCE PROTEIN YPNP-RELATED"/>
    <property type="match status" value="1"/>
</dbReference>
<dbReference type="EMBL" id="LR536450">
    <property type="protein sequence ID" value="VFU09774.1"/>
    <property type="molecule type" value="Genomic_DNA"/>
</dbReference>
<sequence>MRHVLAMTGAASIGLMSIFVVDLLSLLYVSRLGDPDLTAAVGFATQVLFFSVSINIGLAIAIGALVSRAIGAGQRPAARRLAASGLVHVFVISALVSCAALPFRRDILELLGASGEALDVASTYLLFTLPATVGLGLGMALAGLLRAVGDARQAMYVTLSGAVATAILDPIFIFGLGLGVEGAAIVTIFSRIIFVVVGLIGAVYKHDLIALPRAGAAISDAPALMRIAIPAILTNVAAPAANAYSMRIFAHFGEPVVAAFAIMDRITPVAFGVLFALSGSVGPIMGQNLGARLYDRIRQILTNSFAFAAVYVVAVALILSQASPLIIGVFAARGQTAELLNFFCLTCGGLWFFLGGIFVANASFNNLGFPVLSTLFNWGRATVGTIPFVTIGAARFGPEGGFIGLIAGATLFGVFAVVMAYFVTARLARDSKDG</sequence>
<protein>
    <submittedName>
        <fullName evidence="8">MATE efflux family protein</fullName>
    </submittedName>
</protein>
<feature type="transmembrane region" description="Helical" evidence="7">
    <location>
        <begin position="48"/>
        <end position="69"/>
    </location>
</feature>
<organism evidence="8 9">
    <name type="scientific">Methylocella tundrae</name>
    <dbReference type="NCBI Taxonomy" id="227605"/>
    <lineage>
        <taxon>Bacteria</taxon>
        <taxon>Pseudomonadati</taxon>
        <taxon>Pseudomonadota</taxon>
        <taxon>Alphaproteobacteria</taxon>
        <taxon>Hyphomicrobiales</taxon>
        <taxon>Beijerinckiaceae</taxon>
        <taxon>Methylocella</taxon>
    </lineage>
</organism>
<feature type="transmembrane region" description="Helical" evidence="7">
    <location>
        <begin position="224"/>
        <end position="244"/>
    </location>
</feature>
<dbReference type="NCBIfam" id="TIGR00797">
    <property type="entry name" value="matE"/>
    <property type="match status" value="1"/>
</dbReference>
<evidence type="ECO:0000256" key="3">
    <source>
        <dbReference type="ARBA" id="ARBA00022475"/>
    </source>
</evidence>
<feature type="transmembrane region" description="Helical" evidence="7">
    <location>
        <begin position="375"/>
        <end position="396"/>
    </location>
</feature>
<accession>A0A4U8Z2X5</accession>
<feature type="transmembrane region" description="Helical" evidence="7">
    <location>
        <begin position="402"/>
        <end position="423"/>
    </location>
</feature>
<proteinExistence type="predicted"/>
<dbReference type="AlphaFoldDB" id="A0A4U8Z2X5"/>
<dbReference type="PIRSF" id="PIRSF006603">
    <property type="entry name" value="DinF"/>
    <property type="match status" value="1"/>
</dbReference>
<reference evidence="8 9" key="1">
    <citation type="submission" date="2019-03" db="EMBL/GenBank/DDBJ databases">
        <authorList>
            <person name="Kox A.R. M."/>
        </authorList>
    </citation>
    <scope>NUCLEOTIDE SEQUENCE [LARGE SCALE GENOMIC DNA]</scope>
    <source>
        <strain evidence="8">MTUNDRAET4 annotated genome</strain>
    </source>
</reference>
<keyword evidence="6 7" id="KW-0472">Membrane</keyword>
<dbReference type="InterPro" id="IPR048279">
    <property type="entry name" value="MdtK-like"/>
</dbReference>
<dbReference type="KEGG" id="mtun:MTUNDRAET4_2887"/>
<feature type="transmembrane region" description="Helical" evidence="7">
    <location>
        <begin position="339"/>
        <end position="363"/>
    </location>
</feature>
<evidence type="ECO:0000256" key="2">
    <source>
        <dbReference type="ARBA" id="ARBA00022448"/>
    </source>
</evidence>
<feature type="transmembrane region" description="Helical" evidence="7">
    <location>
        <begin position="300"/>
        <end position="319"/>
    </location>
</feature>
<evidence type="ECO:0000313" key="9">
    <source>
        <dbReference type="Proteomes" id="UP000294360"/>
    </source>
</evidence>
<dbReference type="GO" id="GO:0042910">
    <property type="term" value="F:xenobiotic transmembrane transporter activity"/>
    <property type="evidence" value="ECO:0007669"/>
    <property type="project" value="InterPro"/>
</dbReference>
<feature type="transmembrane region" description="Helical" evidence="7">
    <location>
        <begin position="256"/>
        <end position="279"/>
    </location>
</feature>
<dbReference type="Pfam" id="PF01554">
    <property type="entry name" value="MatE"/>
    <property type="match status" value="2"/>
</dbReference>
<feature type="transmembrane region" description="Helical" evidence="7">
    <location>
        <begin position="123"/>
        <end position="144"/>
    </location>
</feature>
<evidence type="ECO:0000256" key="1">
    <source>
        <dbReference type="ARBA" id="ARBA00004429"/>
    </source>
</evidence>
<comment type="subcellular location">
    <subcellularLocation>
        <location evidence="1">Cell inner membrane</location>
        <topology evidence="1">Multi-pass membrane protein</topology>
    </subcellularLocation>
</comment>
<keyword evidence="5 7" id="KW-1133">Transmembrane helix</keyword>
<feature type="transmembrane region" description="Helical" evidence="7">
    <location>
        <begin position="7"/>
        <end position="28"/>
    </location>
</feature>
<keyword evidence="3" id="KW-1003">Cell membrane</keyword>
<evidence type="ECO:0000313" key="8">
    <source>
        <dbReference type="EMBL" id="VFU09774.1"/>
    </source>
</evidence>
<dbReference type="InterPro" id="IPR052031">
    <property type="entry name" value="Membrane_Transporter-Flippase"/>
</dbReference>